<feature type="region of interest" description="Disordered" evidence="1">
    <location>
        <begin position="735"/>
        <end position="761"/>
    </location>
</feature>
<dbReference type="Proteomes" id="UP000265631">
    <property type="component" value="Unassembled WGS sequence"/>
</dbReference>
<feature type="compositionally biased region" description="Polar residues" evidence="1">
    <location>
        <begin position="1163"/>
        <end position="1189"/>
    </location>
</feature>
<feature type="compositionally biased region" description="Polar residues" evidence="1">
    <location>
        <begin position="232"/>
        <end position="243"/>
    </location>
</feature>
<evidence type="ECO:0000313" key="4">
    <source>
        <dbReference type="Proteomes" id="UP000265631"/>
    </source>
</evidence>
<proteinExistence type="predicted"/>
<feature type="compositionally biased region" description="Acidic residues" evidence="1">
    <location>
        <begin position="182"/>
        <end position="196"/>
    </location>
</feature>
<feature type="domain" description="HNH nuclease" evidence="2">
    <location>
        <begin position="1021"/>
        <end position="1105"/>
    </location>
</feature>
<feature type="compositionally biased region" description="Acidic residues" evidence="1">
    <location>
        <begin position="206"/>
        <end position="229"/>
    </location>
</feature>
<comment type="caution">
    <text evidence="3">The sequence shown here is derived from an EMBL/GenBank/DDBJ whole genome shotgun (WGS) entry which is preliminary data.</text>
</comment>
<feature type="region of interest" description="Disordered" evidence="1">
    <location>
        <begin position="182"/>
        <end position="243"/>
    </location>
</feature>
<feature type="compositionally biased region" description="Basic and acidic residues" evidence="1">
    <location>
        <begin position="934"/>
        <end position="944"/>
    </location>
</feature>
<keyword evidence="4" id="KW-1185">Reference proteome</keyword>
<dbReference type="InterPro" id="IPR003615">
    <property type="entry name" value="HNH_nuc"/>
</dbReference>
<reference evidence="3 4" key="1">
    <citation type="journal article" date="2018" name="PLoS Pathog.">
        <title>Evolution of structural diversity of trichothecenes, a family of toxins produced by plant pathogenic and entomopathogenic fungi.</title>
        <authorList>
            <person name="Proctor R.H."/>
            <person name="McCormick S.P."/>
            <person name="Kim H.S."/>
            <person name="Cardoza R.E."/>
            <person name="Stanley A.M."/>
            <person name="Lindo L."/>
            <person name="Kelly A."/>
            <person name="Brown D.W."/>
            <person name="Lee T."/>
            <person name="Vaughan M.M."/>
            <person name="Alexander N.J."/>
            <person name="Busman M."/>
            <person name="Gutierrez S."/>
        </authorList>
    </citation>
    <scope>NUCLEOTIDE SEQUENCE [LARGE SCALE GENOMIC DNA]</scope>
    <source>
        <strain evidence="3 4">NRRL 13405</strain>
    </source>
</reference>
<gene>
    <name evidence="3" type="ORF">FIE12Z_3745</name>
</gene>
<accession>A0A395MW53</accession>
<dbReference type="STRING" id="2594813.A0A395MW53"/>
<feature type="compositionally biased region" description="Basic and acidic residues" evidence="1">
    <location>
        <begin position="736"/>
        <end position="751"/>
    </location>
</feature>
<feature type="region of interest" description="Disordered" evidence="1">
    <location>
        <begin position="912"/>
        <end position="983"/>
    </location>
</feature>
<sequence>MKRPFESTQTDYTAATGISETTPWLQHTRWAELFRNRSIEIIAATAKLPASQWSRKYLLGQWQGLDFWSSAETESQLQVILRGLDLMFDRARATLDRTPYISRCWLNTYAKDAFWPHGFQLIPSFKKYLVIWKRFICFVFRVLQYPLRQHQEVYNLRLGSNEIKMMQHILYLVGQLQLGEDDNISDTSDSEDDESYGQDWHNDGELPSDFESSDTDQDFDTSTDEDEEIGRDQTSNSKGSDFSLPSGNWLRLSEALFQLSMMFWTYQDPAGNMSSSTIIHFTAVMGIRQQSLAFNPAHNSTSELAGLIWVGRLLFLEYALPVYSYSTLVYEWPRRDHYPSQPDRLDAIRKKYLIRGCYTPLGEIIELKAFARSIVKREGIPGNLSWDPDGKSFIIGHNIKFKLSEFCATYHKAIKLVRERVDEMMLGLEVDIDMDEIQDDLTCRKAGWSFIQDPRNKLADTWEKLADTLRSSGFRGKPFIKDTDWQVDTCIAYLDAGIDLTKLTFAASHLSGGLPGRGTEITTIRYINTTPAIRNVFFRGGHMIIIISYNKARASNNYAFYIVRYLPKELSQSLLQYLAIIRPVLGFIAKQLKVPHGSDSDFFFPDPHGKNRHLTSTQASSILRSLTQDLATPWTLSSYRQAALAIAKRYIGKLVENANFYSPMEATNPLRMFAAGAGHHPRMLLTSYAIDKALPSRLQPELLEMYYRLSKLWQDWNQQYDRRNAESTELVPCSQNRDEIHADPELSERQPKRIKKGDPITAGDADTLGDGFIYNAQYRILISTQHATMSVATVTSTMREAGWNVTFHVGHNPRKFAGLFQAPGSDLVTFCDVIDELRLCFEFNARDDDDSEKLWDELAFALISRPSAERQIPKLVEGNDRRLAVPSLPNRAPKQPDVIKYHLIRHKSCSLPENSPLKEHLEEHIPHPTRRRDPRYLDPKKTPSDPRYATMPLRRRARPRGSQSPPKRQASDFVSPVKDGPDDGLDAGSMIAPSSMQVDLEVAKKVMDEFRHACGVYASCCAVSGEGDSWVINPTIGPALQACHIVPQNHYHLYPITQDQEDDGDTGYSPRRLQEAWQRTWAPGNGILLMSHLHELFDQRLFSIHPETRRIRAFVPYNVLTKHNGEEARMVDHVDPNALRHHWDMCVMENMTAMMPLLELPTGGTNTPFSPSSELLMTPGSASGSQPESGRTGDPAKRSRPSPGPGHGKEASAQETLDGQEVVTLQHGSDETDAPIPKRRRLHDCEVREIHWPEEWIRDGMMDSYITPFNRKVFLADVNWELQSFKSRSSYS</sequence>
<evidence type="ECO:0000256" key="1">
    <source>
        <dbReference type="SAM" id="MobiDB-lite"/>
    </source>
</evidence>
<name>A0A395MW53_9HYPO</name>
<dbReference type="Pfam" id="PF13391">
    <property type="entry name" value="HNH_2"/>
    <property type="match status" value="1"/>
</dbReference>
<evidence type="ECO:0000313" key="3">
    <source>
        <dbReference type="EMBL" id="RFN51987.1"/>
    </source>
</evidence>
<feature type="compositionally biased region" description="Basic and acidic residues" evidence="1">
    <location>
        <begin position="916"/>
        <end position="926"/>
    </location>
</feature>
<protein>
    <recommendedName>
        <fullName evidence="2">HNH nuclease domain-containing protein</fullName>
    </recommendedName>
</protein>
<feature type="region of interest" description="Disordered" evidence="1">
    <location>
        <begin position="1162"/>
        <end position="1216"/>
    </location>
</feature>
<dbReference type="EMBL" id="PXXK01000083">
    <property type="protein sequence ID" value="RFN51987.1"/>
    <property type="molecule type" value="Genomic_DNA"/>
</dbReference>
<evidence type="ECO:0000259" key="2">
    <source>
        <dbReference type="Pfam" id="PF13391"/>
    </source>
</evidence>
<organism evidence="3 4">
    <name type="scientific">Fusarium flagelliforme</name>
    <dbReference type="NCBI Taxonomy" id="2675880"/>
    <lineage>
        <taxon>Eukaryota</taxon>
        <taxon>Fungi</taxon>
        <taxon>Dikarya</taxon>
        <taxon>Ascomycota</taxon>
        <taxon>Pezizomycotina</taxon>
        <taxon>Sordariomycetes</taxon>
        <taxon>Hypocreomycetidae</taxon>
        <taxon>Hypocreales</taxon>
        <taxon>Nectriaceae</taxon>
        <taxon>Fusarium</taxon>
        <taxon>Fusarium incarnatum-equiseti species complex</taxon>
    </lineage>
</organism>